<sequence>MKNMYIRSASLLQACKISMFLGKEMPLPKDTNIEDVENYLNQIEVKTLKEHITVTGTCLIADLKIKALKQLARGWLSSSSETESEVTRPRTRAFVARERARCRLSYQK</sequence>
<accession>A0A2S2PKK6</accession>
<proteinExistence type="predicted"/>
<evidence type="ECO:0000313" key="1">
    <source>
        <dbReference type="EMBL" id="MBY29969.1"/>
    </source>
</evidence>
<protein>
    <submittedName>
        <fullName evidence="1">Uncharacterized protein</fullName>
    </submittedName>
</protein>
<dbReference type="AlphaFoldDB" id="A0A2S2PKK6"/>
<dbReference type="EMBL" id="GGMR01017350">
    <property type="protein sequence ID" value="MBY29969.1"/>
    <property type="molecule type" value="Transcribed_RNA"/>
</dbReference>
<organism evidence="1">
    <name type="scientific">Schizaphis graminum</name>
    <name type="common">Green bug aphid</name>
    <dbReference type="NCBI Taxonomy" id="13262"/>
    <lineage>
        <taxon>Eukaryota</taxon>
        <taxon>Metazoa</taxon>
        <taxon>Ecdysozoa</taxon>
        <taxon>Arthropoda</taxon>
        <taxon>Hexapoda</taxon>
        <taxon>Insecta</taxon>
        <taxon>Pterygota</taxon>
        <taxon>Neoptera</taxon>
        <taxon>Paraneoptera</taxon>
        <taxon>Hemiptera</taxon>
        <taxon>Sternorrhyncha</taxon>
        <taxon>Aphidomorpha</taxon>
        <taxon>Aphidoidea</taxon>
        <taxon>Aphididae</taxon>
        <taxon>Aphidini</taxon>
        <taxon>Schizaphis</taxon>
    </lineage>
</organism>
<reference evidence="1" key="1">
    <citation type="submission" date="2018-04" db="EMBL/GenBank/DDBJ databases">
        <title>Transcriptome of Schizaphis graminum biotype I.</title>
        <authorList>
            <person name="Scully E.D."/>
            <person name="Geib S.M."/>
            <person name="Palmer N.A."/>
            <person name="Koch K."/>
            <person name="Bradshaw J."/>
            <person name="Heng-Moss T."/>
            <person name="Sarath G."/>
        </authorList>
    </citation>
    <scope>NUCLEOTIDE SEQUENCE</scope>
</reference>
<name>A0A2S2PKK6_SCHGA</name>
<gene>
    <name evidence="1" type="ORF">g.111145</name>
</gene>